<feature type="compositionally biased region" description="Low complexity" evidence="1">
    <location>
        <begin position="68"/>
        <end position="81"/>
    </location>
</feature>
<dbReference type="Gene3D" id="3.40.50.1820">
    <property type="entry name" value="alpha/beta hydrolase"/>
    <property type="match status" value="1"/>
</dbReference>
<protein>
    <recommendedName>
        <fullName evidence="4">Alpha/beta hydrolase</fullName>
    </recommendedName>
</protein>
<sequence length="117" mass="12728">MRESWDGVAVDYGSAEVERGVRVHYGVAGAGDRTVMRVHGYPQTAYAWRRVVPFFVQVGLRLGTYTAATTSASTPKADPAPLEGETLHVPQSCPTRRLSRMSGCEGFPDISFPDTIP</sequence>
<reference evidence="2" key="2">
    <citation type="submission" date="2021-08" db="EMBL/GenBank/DDBJ databases">
        <authorList>
            <person name="Tani A."/>
            <person name="Ola A."/>
            <person name="Ogura Y."/>
            <person name="Katsura K."/>
            <person name="Hayashi T."/>
        </authorList>
    </citation>
    <scope>NUCLEOTIDE SEQUENCE</scope>
    <source>
        <strain evidence="2">KCTC 52305</strain>
    </source>
</reference>
<feature type="region of interest" description="Disordered" evidence="1">
    <location>
        <begin position="68"/>
        <end position="117"/>
    </location>
</feature>
<keyword evidence="3" id="KW-1185">Reference proteome</keyword>
<name>A0ABQ4QRW4_9HYPH</name>
<accession>A0ABQ4QRW4</accession>
<dbReference type="Proteomes" id="UP001055167">
    <property type="component" value="Unassembled WGS sequence"/>
</dbReference>
<dbReference type="EMBL" id="BPQH01000002">
    <property type="protein sequence ID" value="GJD47801.1"/>
    <property type="molecule type" value="Genomic_DNA"/>
</dbReference>
<dbReference type="InterPro" id="IPR029058">
    <property type="entry name" value="AB_hydrolase_fold"/>
</dbReference>
<reference evidence="2" key="1">
    <citation type="journal article" date="2021" name="Front. Microbiol.">
        <title>Comprehensive Comparative Genomics and Phenotyping of Methylobacterium Species.</title>
        <authorList>
            <person name="Alessa O."/>
            <person name="Ogura Y."/>
            <person name="Fujitani Y."/>
            <person name="Takami H."/>
            <person name="Hayashi T."/>
            <person name="Sahin N."/>
            <person name="Tani A."/>
        </authorList>
    </citation>
    <scope>NUCLEOTIDE SEQUENCE</scope>
    <source>
        <strain evidence="2">KCTC 52305</strain>
    </source>
</reference>
<comment type="caution">
    <text evidence="2">The sequence shown here is derived from an EMBL/GenBank/DDBJ whole genome shotgun (WGS) entry which is preliminary data.</text>
</comment>
<evidence type="ECO:0008006" key="4">
    <source>
        <dbReference type="Google" id="ProtNLM"/>
    </source>
</evidence>
<gene>
    <name evidence="2" type="ORF">OPKNFCMD_0512</name>
</gene>
<evidence type="ECO:0000313" key="2">
    <source>
        <dbReference type="EMBL" id="GJD47801.1"/>
    </source>
</evidence>
<evidence type="ECO:0000313" key="3">
    <source>
        <dbReference type="Proteomes" id="UP001055167"/>
    </source>
</evidence>
<dbReference type="RefSeq" id="WP_203236374.1">
    <property type="nucleotide sequence ID" value="NZ_BPQH01000002.1"/>
</dbReference>
<organism evidence="2 3">
    <name type="scientific">Methylobacterium crusticola</name>
    <dbReference type="NCBI Taxonomy" id="1697972"/>
    <lineage>
        <taxon>Bacteria</taxon>
        <taxon>Pseudomonadati</taxon>
        <taxon>Pseudomonadota</taxon>
        <taxon>Alphaproteobacteria</taxon>
        <taxon>Hyphomicrobiales</taxon>
        <taxon>Methylobacteriaceae</taxon>
        <taxon>Methylobacterium</taxon>
    </lineage>
</organism>
<dbReference type="SUPFAM" id="SSF53474">
    <property type="entry name" value="alpha/beta-Hydrolases"/>
    <property type="match status" value="1"/>
</dbReference>
<proteinExistence type="predicted"/>
<evidence type="ECO:0000256" key="1">
    <source>
        <dbReference type="SAM" id="MobiDB-lite"/>
    </source>
</evidence>